<dbReference type="Proteomes" id="UP001230035">
    <property type="component" value="Unassembled WGS sequence"/>
</dbReference>
<dbReference type="SMART" id="SM00342">
    <property type="entry name" value="HTH_ARAC"/>
    <property type="match status" value="1"/>
</dbReference>
<dbReference type="InterPro" id="IPR018060">
    <property type="entry name" value="HTH_AraC"/>
</dbReference>
<comment type="caution">
    <text evidence="5">The sequence shown here is derived from an EMBL/GenBank/DDBJ whole genome shotgun (WGS) entry which is preliminary data.</text>
</comment>
<organism evidence="5 6">
    <name type="scientific">Flavobacterium sedimenticola</name>
    <dbReference type="NCBI Taxonomy" id="3043286"/>
    <lineage>
        <taxon>Bacteria</taxon>
        <taxon>Pseudomonadati</taxon>
        <taxon>Bacteroidota</taxon>
        <taxon>Flavobacteriia</taxon>
        <taxon>Flavobacteriales</taxon>
        <taxon>Flavobacteriaceae</taxon>
        <taxon>Flavobacterium</taxon>
    </lineage>
</organism>
<accession>A0ABT6XNX4</accession>
<evidence type="ECO:0000313" key="6">
    <source>
        <dbReference type="Proteomes" id="UP001230035"/>
    </source>
</evidence>
<evidence type="ECO:0000259" key="4">
    <source>
        <dbReference type="PROSITE" id="PS01124"/>
    </source>
</evidence>
<keyword evidence="1" id="KW-0805">Transcription regulation</keyword>
<protein>
    <submittedName>
        <fullName evidence="5">Helix-turn-helix transcriptional regulator</fullName>
    </submittedName>
</protein>
<evidence type="ECO:0000256" key="1">
    <source>
        <dbReference type="ARBA" id="ARBA00023015"/>
    </source>
</evidence>
<dbReference type="RefSeq" id="WP_283238481.1">
    <property type="nucleotide sequence ID" value="NZ_JASGBP010000002.1"/>
</dbReference>
<dbReference type="PRINTS" id="PR00032">
    <property type="entry name" value="HTHARAC"/>
</dbReference>
<name>A0ABT6XNX4_9FLAO</name>
<dbReference type="InterPro" id="IPR014710">
    <property type="entry name" value="RmlC-like_jellyroll"/>
</dbReference>
<dbReference type="PROSITE" id="PS01124">
    <property type="entry name" value="HTH_ARAC_FAMILY_2"/>
    <property type="match status" value="1"/>
</dbReference>
<keyword evidence="3" id="KW-0804">Transcription</keyword>
<dbReference type="Pfam" id="PF12833">
    <property type="entry name" value="HTH_18"/>
    <property type="match status" value="1"/>
</dbReference>
<dbReference type="InterPro" id="IPR003313">
    <property type="entry name" value="AraC-bd"/>
</dbReference>
<dbReference type="Gene3D" id="2.60.120.10">
    <property type="entry name" value="Jelly Rolls"/>
    <property type="match status" value="1"/>
</dbReference>
<sequence>MKNIPVKQLHECTKEPQLTGNFSIRAIEILMEEEELVQELHRHDFYFIIFLTKGSGRHEIDFVNYPVTDCSVAVMRPGQVHQLVLSKESRGYILQFKTDFLYSHNSASQNHLTKVSQKNYYSFEPEGFRKMEELLANIARESNRKAKGYLEVMKAHLSVLLIELLRQQKETEKSPAVKGNPYAQEKLETFMALVAQHSITHKQLPFYTNHLHLSAYQLSAITKTLLHKTPSEIINEYLILEAKRQLLATSNQVSQIAFHLGYEDPSYFIRFFKKHTGQTPESFRQNLK</sequence>
<dbReference type="PANTHER" id="PTHR43280:SF32">
    <property type="entry name" value="TRANSCRIPTIONAL REGULATORY PROTEIN"/>
    <property type="match status" value="1"/>
</dbReference>
<dbReference type="PANTHER" id="PTHR43280">
    <property type="entry name" value="ARAC-FAMILY TRANSCRIPTIONAL REGULATOR"/>
    <property type="match status" value="1"/>
</dbReference>
<dbReference type="Gene3D" id="1.10.10.60">
    <property type="entry name" value="Homeodomain-like"/>
    <property type="match status" value="1"/>
</dbReference>
<feature type="domain" description="HTH araC/xylS-type" evidence="4">
    <location>
        <begin position="185"/>
        <end position="286"/>
    </location>
</feature>
<gene>
    <name evidence="5" type="ORF">QHT84_05140</name>
</gene>
<keyword evidence="6" id="KW-1185">Reference proteome</keyword>
<dbReference type="Pfam" id="PF02311">
    <property type="entry name" value="AraC_binding"/>
    <property type="match status" value="1"/>
</dbReference>
<keyword evidence="2" id="KW-0238">DNA-binding</keyword>
<evidence type="ECO:0000256" key="3">
    <source>
        <dbReference type="ARBA" id="ARBA00023163"/>
    </source>
</evidence>
<reference evidence="5 6" key="1">
    <citation type="submission" date="2023-05" db="EMBL/GenBank/DDBJ databases">
        <title>Flavobacterium sedimenti sp. nov., isolated from the sediment.</title>
        <authorList>
            <person name="Wu N."/>
        </authorList>
    </citation>
    <scope>NUCLEOTIDE SEQUENCE [LARGE SCALE GENOMIC DNA]</scope>
    <source>
        <strain evidence="5 6">YZ-48</strain>
    </source>
</reference>
<dbReference type="SUPFAM" id="SSF51215">
    <property type="entry name" value="Regulatory protein AraC"/>
    <property type="match status" value="1"/>
</dbReference>
<evidence type="ECO:0000256" key="2">
    <source>
        <dbReference type="ARBA" id="ARBA00023125"/>
    </source>
</evidence>
<dbReference type="SUPFAM" id="SSF46689">
    <property type="entry name" value="Homeodomain-like"/>
    <property type="match status" value="1"/>
</dbReference>
<evidence type="ECO:0000313" key="5">
    <source>
        <dbReference type="EMBL" id="MDI9256795.1"/>
    </source>
</evidence>
<dbReference type="InterPro" id="IPR009057">
    <property type="entry name" value="Homeodomain-like_sf"/>
</dbReference>
<proteinExistence type="predicted"/>
<dbReference type="InterPro" id="IPR037923">
    <property type="entry name" value="HTH-like"/>
</dbReference>
<dbReference type="EMBL" id="JASGBP010000002">
    <property type="protein sequence ID" value="MDI9256795.1"/>
    <property type="molecule type" value="Genomic_DNA"/>
</dbReference>
<dbReference type="InterPro" id="IPR020449">
    <property type="entry name" value="Tscrpt_reg_AraC-type_HTH"/>
</dbReference>